<dbReference type="PANTHER" id="PTHR14226:SF57">
    <property type="entry name" value="BLR7027 PROTEIN"/>
    <property type="match status" value="1"/>
</dbReference>
<dbReference type="EMBL" id="AP024412">
    <property type="protein sequence ID" value="BCR35623.1"/>
    <property type="molecule type" value="Genomic_DNA"/>
</dbReference>
<evidence type="ECO:0000256" key="3">
    <source>
        <dbReference type="ARBA" id="ARBA00023098"/>
    </source>
</evidence>
<feature type="short sequence motif" description="GXSXG" evidence="4">
    <location>
        <begin position="40"/>
        <end position="44"/>
    </location>
</feature>
<dbReference type="PROSITE" id="PS51635">
    <property type="entry name" value="PNPLA"/>
    <property type="match status" value="1"/>
</dbReference>
<organism evidence="6 7">
    <name type="scientific">Mariniplasma anaerobium</name>
    <dbReference type="NCBI Taxonomy" id="2735436"/>
    <lineage>
        <taxon>Bacteria</taxon>
        <taxon>Bacillati</taxon>
        <taxon>Mycoplasmatota</taxon>
        <taxon>Mollicutes</taxon>
        <taxon>Acholeplasmatales</taxon>
        <taxon>Acholeplasmataceae</taxon>
        <taxon>Mariniplasma</taxon>
    </lineage>
</organism>
<dbReference type="Proteomes" id="UP000620133">
    <property type="component" value="Chromosome"/>
</dbReference>
<keyword evidence="3 4" id="KW-0443">Lipid metabolism</keyword>
<feature type="domain" description="PNPLA" evidence="5">
    <location>
        <begin position="7"/>
        <end position="186"/>
    </location>
</feature>
<dbReference type="GO" id="GO:0016042">
    <property type="term" value="P:lipid catabolic process"/>
    <property type="evidence" value="ECO:0007669"/>
    <property type="project" value="UniProtKB-UniRule"/>
</dbReference>
<name>A0A7R7ZFR3_9MOLU</name>
<dbReference type="SUPFAM" id="SSF52151">
    <property type="entry name" value="FabD/lysophospholipase-like"/>
    <property type="match status" value="1"/>
</dbReference>
<evidence type="ECO:0000256" key="2">
    <source>
        <dbReference type="ARBA" id="ARBA00022963"/>
    </source>
</evidence>
<dbReference type="AlphaFoldDB" id="A0A7R7ZFR3"/>
<accession>A0A7R7ZFR3</accession>
<dbReference type="Gene3D" id="3.40.1090.10">
    <property type="entry name" value="Cytosolic phospholipase A2 catalytic domain"/>
    <property type="match status" value="1"/>
</dbReference>
<feature type="short sequence motif" description="GXGXXG" evidence="4">
    <location>
        <begin position="11"/>
        <end position="16"/>
    </location>
</feature>
<feature type="active site" description="Proton acceptor" evidence="4">
    <location>
        <position position="173"/>
    </location>
</feature>
<dbReference type="Pfam" id="PF01734">
    <property type="entry name" value="Patatin"/>
    <property type="match status" value="1"/>
</dbReference>
<keyword evidence="2 4" id="KW-0442">Lipid degradation</keyword>
<dbReference type="InterPro" id="IPR016035">
    <property type="entry name" value="Acyl_Trfase/lysoPLipase"/>
</dbReference>
<evidence type="ECO:0000256" key="4">
    <source>
        <dbReference type="PROSITE-ProRule" id="PRU01161"/>
    </source>
</evidence>
<dbReference type="InterPro" id="IPR002641">
    <property type="entry name" value="PNPLA_dom"/>
</dbReference>
<evidence type="ECO:0000259" key="5">
    <source>
        <dbReference type="PROSITE" id="PS51635"/>
    </source>
</evidence>
<dbReference type="InterPro" id="IPR050301">
    <property type="entry name" value="NTE"/>
</dbReference>
<dbReference type="RefSeq" id="WP_176238469.1">
    <property type="nucleotide sequence ID" value="NZ_AP024412.1"/>
</dbReference>
<dbReference type="GO" id="GO:0016787">
    <property type="term" value="F:hydrolase activity"/>
    <property type="evidence" value="ECO:0007669"/>
    <property type="project" value="UniProtKB-UniRule"/>
</dbReference>
<gene>
    <name evidence="6" type="ORF">MPAN_005160</name>
</gene>
<evidence type="ECO:0000313" key="6">
    <source>
        <dbReference type="EMBL" id="BCR35623.1"/>
    </source>
</evidence>
<feature type="short sequence motif" description="DGA/G" evidence="4">
    <location>
        <begin position="173"/>
        <end position="175"/>
    </location>
</feature>
<feature type="active site" description="Nucleophile" evidence="4">
    <location>
        <position position="42"/>
    </location>
</feature>
<keyword evidence="1 4" id="KW-0378">Hydrolase</keyword>
<proteinExistence type="predicted"/>
<dbReference type="PANTHER" id="PTHR14226">
    <property type="entry name" value="NEUROPATHY TARGET ESTERASE/SWISS CHEESE D.MELANOGASTER"/>
    <property type="match status" value="1"/>
</dbReference>
<evidence type="ECO:0000256" key="1">
    <source>
        <dbReference type="ARBA" id="ARBA00022801"/>
    </source>
</evidence>
<reference evidence="6" key="1">
    <citation type="submission" date="2021-01" db="EMBL/GenBank/DDBJ databases">
        <title>Draft genome sequence of Acholeplasmataceae bacterium strain Mahy22.</title>
        <authorList>
            <person name="Watanabe M."/>
            <person name="Kojima H."/>
            <person name="Fukui M."/>
        </authorList>
    </citation>
    <scope>NUCLEOTIDE SEQUENCE</scope>
    <source>
        <strain evidence="6">Mahy22</strain>
    </source>
</reference>
<sequence>MNIKIGLALGGGGARGSYQIGVLEAFRKYGLLKHIKHVSGTSIGAINTMMVMADFSYDHMLEMWEKMENKDIYGKGLDRFKLDKQGLFSLQDVYDKMKEEITLSEIRDSKIHGYATAAKIKKGNFIDQVLIHRMEKEVFYLNEFEHPLKAVLASASIPILFGSTNIDDEFYVDGGVIDNCPIQPLIDAGCNVIFAIPIDGRFSYKKISKQPVLLVNFATHYLFKLIPYDILDFKTDDVHKKALYGEKIGMTLINKLIDLGIYHEDNQWEIKDEFQYIDLTKEEEKNIKQEVEKLWT</sequence>
<keyword evidence="7" id="KW-1185">Reference proteome</keyword>
<dbReference type="KEGG" id="manr:MPAN_005160"/>
<evidence type="ECO:0000313" key="7">
    <source>
        <dbReference type="Proteomes" id="UP000620133"/>
    </source>
</evidence>
<protein>
    <recommendedName>
        <fullName evidence="5">PNPLA domain-containing protein</fullName>
    </recommendedName>
</protein>